<name>A0ABY6CFV7_9HYPH</name>
<organism evidence="5 6">
    <name type="scientific">Devosia neptuniae</name>
    <dbReference type="NCBI Taxonomy" id="191302"/>
    <lineage>
        <taxon>Bacteria</taxon>
        <taxon>Pseudomonadati</taxon>
        <taxon>Pseudomonadota</taxon>
        <taxon>Alphaproteobacteria</taxon>
        <taxon>Hyphomicrobiales</taxon>
        <taxon>Devosiaceae</taxon>
        <taxon>Devosia</taxon>
    </lineage>
</organism>
<keyword evidence="2 5" id="KW-0238">DNA-binding</keyword>
<reference evidence="5 6" key="1">
    <citation type="submission" date="2022-09" db="EMBL/GenBank/DDBJ databases">
        <title>Interaction between co-microsymbionts with complementary sets of symbiotic genes in legume-rhizobium systems.</title>
        <authorList>
            <person name="Safronova V."/>
            <person name="Sazanova A."/>
            <person name="Afonin A."/>
            <person name="Chirak E."/>
        </authorList>
    </citation>
    <scope>NUCLEOTIDE SEQUENCE [LARGE SCALE GENOMIC DNA]</scope>
    <source>
        <strain evidence="5 6">A18/4-1</strain>
    </source>
</reference>
<dbReference type="PANTHER" id="PTHR33175">
    <property type="entry name" value="DNA-BINDING PROTEIN HU"/>
    <property type="match status" value="1"/>
</dbReference>
<dbReference type="Gene3D" id="4.10.520.10">
    <property type="entry name" value="IHF-like DNA-binding proteins"/>
    <property type="match status" value="1"/>
</dbReference>
<protein>
    <submittedName>
        <fullName evidence="5">HU family DNA-binding protein</fullName>
    </submittedName>
</protein>
<evidence type="ECO:0000256" key="3">
    <source>
        <dbReference type="RuleBase" id="RU003939"/>
    </source>
</evidence>
<sequence>MSKTITRAMLSEAAARKTGISKHEVAAIGEAMFALIGEALMAGEGVKLTAFGSLQVRARAERLGRNPRTGTEHRISPRHTVVFTPSMQLRDQLDLAISNAAAKPSPRKRNWDAEAAHPR</sequence>
<evidence type="ECO:0000256" key="1">
    <source>
        <dbReference type="ARBA" id="ARBA00010529"/>
    </source>
</evidence>
<evidence type="ECO:0000256" key="2">
    <source>
        <dbReference type="ARBA" id="ARBA00023125"/>
    </source>
</evidence>
<accession>A0ABY6CFV7</accession>
<dbReference type="InterPro" id="IPR000119">
    <property type="entry name" value="Hist_DNA-bd"/>
</dbReference>
<gene>
    <name evidence="5" type="ORF">N8A98_08045</name>
</gene>
<dbReference type="RefSeq" id="WP_262170529.1">
    <property type="nucleotide sequence ID" value="NZ_CP104965.1"/>
</dbReference>
<dbReference type="Pfam" id="PF00216">
    <property type="entry name" value="Bac_DNA_binding"/>
    <property type="match status" value="1"/>
</dbReference>
<comment type="similarity">
    <text evidence="1 3">Belongs to the bacterial histone-like protein family.</text>
</comment>
<dbReference type="SUPFAM" id="SSF47729">
    <property type="entry name" value="IHF-like DNA-binding proteins"/>
    <property type="match status" value="1"/>
</dbReference>
<feature type="region of interest" description="Disordered" evidence="4">
    <location>
        <begin position="98"/>
        <end position="119"/>
    </location>
</feature>
<dbReference type="PANTHER" id="PTHR33175:SF2">
    <property type="entry name" value="INTEGRATION HOST FACTOR SUBUNIT ALPHA"/>
    <property type="match status" value="1"/>
</dbReference>
<dbReference type="GO" id="GO:0003677">
    <property type="term" value="F:DNA binding"/>
    <property type="evidence" value="ECO:0007669"/>
    <property type="project" value="UniProtKB-KW"/>
</dbReference>
<keyword evidence="6" id="KW-1185">Reference proteome</keyword>
<evidence type="ECO:0000313" key="5">
    <source>
        <dbReference type="EMBL" id="UXN71124.1"/>
    </source>
</evidence>
<dbReference type="SMART" id="SM00411">
    <property type="entry name" value="BHL"/>
    <property type="match status" value="1"/>
</dbReference>
<dbReference type="Proteomes" id="UP001061862">
    <property type="component" value="Chromosome"/>
</dbReference>
<dbReference type="PRINTS" id="PR01727">
    <property type="entry name" value="DNABINDINGHU"/>
</dbReference>
<dbReference type="InterPro" id="IPR010992">
    <property type="entry name" value="IHF-like_DNA-bd_dom_sf"/>
</dbReference>
<feature type="compositionally biased region" description="Basic and acidic residues" evidence="4">
    <location>
        <begin position="109"/>
        <end position="119"/>
    </location>
</feature>
<dbReference type="EMBL" id="CP104965">
    <property type="protein sequence ID" value="UXN71124.1"/>
    <property type="molecule type" value="Genomic_DNA"/>
</dbReference>
<evidence type="ECO:0000256" key="4">
    <source>
        <dbReference type="SAM" id="MobiDB-lite"/>
    </source>
</evidence>
<evidence type="ECO:0000313" key="6">
    <source>
        <dbReference type="Proteomes" id="UP001061862"/>
    </source>
</evidence>
<proteinExistence type="inferred from homology"/>